<organism evidence="2 3">
    <name type="scientific">Pseudomonas syringae pv. actinidiae</name>
    <dbReference type="NCBI Taxonomy" id="103796"/>
    <lineage>
        <taxon>Bacteria</taxon>
        <taxon>Pseudomonadati</taxon>
        <taxon>Pseudomonadota</taxon>
        <taxon>Gammaproteobacteria</taxon>
        <taxon>Pseudomonadales</taxon>
        <taxon>Pseudomonadaceae</taxon>
        <taxon>Pseudomonas</taxon>
        <taxon>Pseudomonas syringae</taxon>
    </lineage>
</organism>
<dbReference type="Proteomes" id="UP000248291">
    <property type="component" value="Unassembled WGS sequence"/>
</dbReference>
<dbReference type="EMBL" id="BGKA01000132">
    <property type="protein sequence ID" value="GBH17980.1"/>
    <property type="molecule type" value="Genomic_DNA"/>
</dbReference>
<name>A0AAN4Q6V0_PSESF</name>
<accession>A0AAN4Q6V0</accession>
<evidence type="ECO:0000313" key="2">
    <source>
        <dbReference type="EMBL" id="GBH17980.1"/>
    </source>
</evidence>
<gene>
    <name evidence="2" type="ORF">KPSA3_03957</name>
</gene>
<comment type="caution">
    <text evidence="2">The sequence shown here is derived from an EMBL/GenBank/DDBJ whole genome shotgun (WGS) entry which is preliminary data.</text>
</comment>
<feature type="compositionally biased region" description="Basic and acidic residues" evidence="1">
    <location>
        <begin position="57"/>
        <end position="70"/>
    </location>
</feature>
<proteinExistence type="predicted"/>
<evidence type="ECO:0000313" key="3">
    <source>
        <dbReference type="Proteomes" id="UP000248291"/>
    </source>
</evidence>
<dbReference type="AlphaFoldDB" id="A0AAN4Q6V0"/>
<feature type="region of interest" description="Disordered" evidence="1">
    <location>
        <begin position="49"/>
        <end position="70"/>
    </location>
</feature>
<protein>
    <submittedName>
        <fullName evidence="2">Ketopantoate reductase</fullName>
    </submittedName>
</protein>
<sequence length="70" mass="8087">MLESQLQSAPNETGSIGAKSEWQNYTRPFFIVPGQNSLSPLIYFRTTYNSDPFSTHTRTDEKSLKYSEHR</sequence>
<reference evidence="2 3" key="1">
    <citation type="submission" date="2018-04" db="EMBL/GenBank/DDBJ databases">
        <title>Draft genome sequence of Pseudomonas syringae pv. actinidiae biovar 3 strains isolated from kiwifruit in Kagawa prefecture.</title>
        <authorList>
            <person name="Tabuchi M."/>
            <person name="Saito M."/>
            <person name="Fujiwara S."/>
            <person name="Sasa N."/>
            <person name="Akimitsu K."/>
            <person name="Gomi K."/>
            <person name="Konishi-Sugita S."/>
            <person name="Hamano K."/>
            <person name="Kataoka I."/>
        </authorList>
    </citation>
    <scope>NUCLEOTIDE SEQUENCE [LARGE SCALE GENOMIC DNA]</scope>
    <source>
        <strain evidence="2 3">MAFF212211</strain>
    </source>
</reference>
<evidence type="ECO:0000256" key="1">
    <source>
        <dbReference type="SAM" id="MobiDB-lite"/>
    </source>
</evidence>